<dbReference type="PROSITE" id="PS00285">
    <property type="entry name" value="POTATO_INHIBITOR"/>
    <property type="match status" value="1"/>
</dbReference>
<evidence type="ECO:0000313" key="5">
    <source>
        <dbReference type="Proteomes" id="UP001202328"/>
    </source>
</evidence>
<dbReference type="Proteomes" id="UP001202328">
    <property type="component" value="Unassembled WGS sequence"/>
</dbReference>
<evidence type="ECO:0000256" key="1">
    <source>
        <dbReference type="ARBA" id="ARBA00008210"/>
    </source>
</evidence>
<proteinExistence type="inferred from homology"/>
<reference evidence="4" key="1">
    <citation type="submission" date="2022-04" db="EMBL/GenBank/DDBJ databases">
        <title>A functionally conserved STORR gene fusion in Papaver species that diverged 16.8 million years ago.</title>
        <authorList>
            <person name="Catania T."/>
        </authorList>
    </citation>
    <scope>NUCLEOTIDE SEQUENCE</scope>
    <source>
        <strain evidence="4">S-188037</strain>
    </source>
</reference>
<dbReference type="GO" id="GO:0004867">
    <property type="term" value="F:serine-type endopeptidase inhibitor activity"/>
    <property type="evidence" value="ECO:0007669"/>
    <property type="project" value="UniProtKB-KW"/>
</dbReference>
<dbReference type="InterPro" id="IPR000864">
    <property type="entry name" value="Prot_inh_pot1"/>
</dbReference>
<comment type="similarity">
    <text evidence="1">Belongs to the protease inhibitor I13 (potato type I serine protease inhibitor) family.</text>
</comment>
<dbReference type="Gene3D" id="3.30.10.10">
    <property type="entry name" value="Trypsin Inhibitor V, subunit A"/>
    <property type="match status" value="1"/>
</dbReference>
<gene>
    <name evidence="4" type="ORF">MKW98_001465</name>
</gene>
<keyword evidence="3" id="KW-0722">Serine protease inhibitor</keyword>
<name>A0AAD4SVM2_9MAGN</name>
<keyword evidence="2" id="KW-0646">Protease inhibitor</keyword>
<sequence length="79" mass="8842">MHYPPCAGGNPGSKRVTWPHLVGKPAAVAKAIIEREHPEVTAVIIPRYQIRIDDFCANRVWLDVNDDRRRTVAVVPMIG</sequence>
<evidence type="ECO:0000256" key="2">
    <source>
        <dbReference type="ARBA" id="ARBA00022690"/>
    </source>
</evidence>
<organism evidence="4 5">
    <name type="scientific">Papaver atlanticum</name>
    <dbReference type="NCBI Taxonomy" id="357466"/>
    <lineage>
        <taxon>Eukaryota</taxon>
        <taxon>Viridiplantae</taxon>
        <taxon>Streptophyta</taxon>
        <taxon>Embryophyta</taxon>
        <taxon>Tracheophyta</taxon>
        <taxon>Spermatophyta</taxon>
        <taxon>Magnoliopsida</taxon>
        <taxon>Ranunculales</taxon>
        <taxon>Papaveraceae</taxon>
        <taxon>Papaveroideae</taxon>
        <taxon>Papaver</taxon>
    </lineage>
</organism>
<evidence type="ECO:0000313" key="4">
    <source>
        <dbReference type="EMBL" id="KAI3925611.1"/>
    </source>
</evidence>
<protein>
    <submittedName>
        <fullName evidence="4">Uncharacterized protein</fullName>
    </submittedName>
</protein>
<evidence type="ECO:0000256" key="3">
    <source>
        <dbReference type="ARBA" id="ARBA00022900"/>
    </source>
</evidence>
<dbReference type="GO" id="GO:0009611">
    <property type="term" value="P:response to wounding"/>
    <property type="evidence" value="ECO:0007669"/>
    <property type="project" value="InterPro"/>
</dbReference>
<keyword evidence="5" id="KW-1185">Reference proteome</keyword>
<dbReference type="InterPro" id="IPR036354">
    <property type="entry name" value="Prot_inh_pot1_sf"/>
</dbReference>
<dbReference type="AlphaFoldDB" id="A0AAD4SVM2"/>
<accession>A0AAD4SVM2</accession>
<dbReference type="PANTHER" id="PTHR33091:SF29">
    <property type="entry name" value="SUBTILISIN INHIBITOR 1"/>
    <property type="match status" value="1"/>
</dbReference>
<dbReference type="Pfam" id="PF00280">
    <property type="entry name" value="potato_inhibit"/>
    <property type="match status" value="1"/>
</dbReference>
<dbReference type="EMBL" id="JAJJMB010008074">
    <property type="protein sequence ID" value="KAI3925611.1"/>
    <property type="molecule type" value="Genomic_DNA"/>
</dbReference>
<dbReference type="SUPFAM" id="SSF54654">
    <property type="entry name" value="CI-2 family of serine protease inhibitors"/>
    <property type="match status" value="1"/>
</dbReference>
<comment type="caution">
    <text evidence="4">The sequence shown here is derived from an EMBL/GenBank/DDBJ whole genome shotgun (WGS) entry which is preliminary data.</text>
</comment>
<dbReference type="PANTHER" id="PTHR33091">
    <property type="entry name" value="PROTEIN, PUTATIVE, EXPRESSED-RELATED"/>
    <property type="match status" value="1"/>
</dbReference>